<gene>
    <name evidence="2" type="ORF">CSC81_09320</name>
</gene>
<dbReference type="PROSITE" id="PS51782">
    <property type="entry name" value="LYSM"/>
    <property type="match status" value="1"/>
</dbReference>
<dbReference type="InterPro" id="IPR036779">
    <property type="entry name" value="LysM_dom_sf"/>
</dbReference>
<reference evidence="2 3" key="1">
    <citation type="journal article" date="2016" name="Nat. Commun.">
        <title>Microbial interactions lead to rapid micro-scale successions on model marine particles.</title>
        <authorList>
            <person name="Datta M.S."/>
            <person name="Sliwerska E."/>
            <person name="Gore J."/>
            <person name="Polz M.F."/>
            <person name="Cordero O.X."/>
        </authorList>
    </citation>
    <scope>NUCLEOTIDE SEQUENCE [LARGE SCALE GENOMIC DNA]</scope>
    <source>
        <strain evidence="2 3">4G03</strain>
    </source>
</reference>
<dbReference type="AlphaFoldDB" id="A0A2G1BTZ8"/>
<dbReference type="CDD" id="cd00118">
    <property type="entry name" value="LysM"/>
    <property type="match status" value="1"/>
</dbReference>
<dbReference type="InterPro" id="IPR018392">
    <property type="entry name" value="LysM"/>
</dbReference>
<evidence type="ECO:0000259" key="1">
    <source>
        <dbReference type="PROSITE" id="PS51782"/>
    </source>
</evidence>
<feature type="domain" description="LysM" evidence="1">
    <location>
        <begin position="13"/>
        <end position="56"/>
    </location>
</feature>
<dbReference type="EMBL" id="PDUU01000008">
    <property type="protein sequence ID" value="PHN97478.1"/>
    <property type="molecule type" value="Genomic_DNA"/>
</dbReference>
<sequence>MVSYKKSDKKEPVKYKIVSGDTLSKIAKKHNTTVAKIKADNGLSSDTIYVGKTLNIGS</sequence>
<dbReference type="Pfam" id="PF01476">
    <property type="entry name" value="LysM"/>
    <property type="match status" value="1"/>
</dbReference>
<name>A0A2G1BTZ8_9FLAO</name>
<dbReference type="SMART" id="SM00257">
    <property type="entry name" value="LysM"/>
    <property type="match status" value="1"/>
</dbReference>
<dbReference type="Proteomes" id="UP000222163">
    <property type="component" value="Unassembled WGS sequence"/>
</dbReference>
<evidence type="ECO:0000313" key="3">
    <source>
        <dbReference type="Proteomes" id="UP000222163"/>
    </source>
</evidence>
<accession>A0A2G1BTZ8</accession>
<proteinExistence type="predicted"/>
<dbReference type="SUPFAM" id="SSF54106">
    <property type="entry name" value="LysM domain"/>
    <property type="match status" value="1"/>
</dbReference>
<protein>
    <recommendedName>
        <fullName evidence="1">LysM domain-containing protein</fullName>
    </recommendedName>
</protein>
<dbReference type="Gene3D" id="3.10.350.10">
    <property type="entry name" value="LysM domain"/>
    <property type="match status" value="1"/>
</dbReference>
<evidence type="ECO:0000313" key="2">
    <source>
        <dbReference type="EMBL" id="PHN97478.1"/>
    </source>
</evidence>
<organism evidence="2 3">
    <name type="scientific">Tenacibaculum discolor</name>
    <dbReference type="NCBI Taxonomy" id="361581"/>
    <lineage>
        <taxon>Bacteria</taxon>
        <taxon>Pseudomonadati</taxon>
        <taxon>Bacteroidota</taxon>
        <taxon>Flavobacteriia</taxon>
        <taxon>Flavobacteriales</taxon>
        <taxon>Flavobacteriaceae</taxon>
        <taxon>Tenacibaculum</taxon>
    </lineage>
</organism>
<comment type="caution">
    <text evidence="2">The sequence shown here is derived from an EMBL/GenBank/DDBJ whole genome shotgun (WGS) entry which is preliminary data.</text>
</comment>